<dbReference type="PROSITE" id="PS01128">
    <property type="entry name" value="SHIKIMATE_KINASE"/>
    <property type="match status" value="1"/>
</dbReference>
<comment type="pathway">
    <text evidence="1">Metabolic intermediate biosynthesis; chorismate biosynthesis; chorismate from D-erythrose 4-phosphate and phosphoenolpyruvate: step 5/7.</text>
</comment>
<evidence type="ECO:0000256" key="1">
    <source>
        <dbReference type="ARBA" id="ARBA00004842"/>
    </source>
</evidence>
<name>A0A7R9ZGS2_9STRA</name>
<sequence length="295" mass="32697">MYNMRVTSTILLATLSVSITSANAFAAFVPSRVVRQTTADRRHNGSFFRIANGHLFAGGFEWEDPAESFDQGVENPFKNPEILGTDGEGMKIDPARLLGPRLQGSNLYFVGMMGSGKSAVGDVVARRMGTYNFLDTDEIIEKATAMSIPEIFDAEGEEGFREAEAQVLDSVHAYVRCVISTGGGLVCRMGNWSKLQTGVVIWLDVDPELIIKRIEGDTNRPLLQADDPLQKLKDLLEERREKYSQADVRIEVTEDMDENAVADLVVKELHNFIDENPPAWKKAKAKAQAEGLDWV</sequence>
<keyword evidence="8" id="KW-0067">ATP-binding</keyword>
<organism evidence="12">
    <name type="scientific">Pseudictyota dubia</name>
    <dbReference type="NCBI Taxonomy" id="2749911"/>
    <lineage>
        <taxon>Eukaryota</taxon>
        <taxon>Sar</taxon>
        <taxon>Stramenopiles</taxon>
        <taxon>Ochrophyta</taxon>
        <taxon>Bacillariophyta</taxon>
        <taxon>Mediophyceae</taxon>
        <taxon>Biddulphiophycidae</taxon>
        <taxon>Eupodiscales</taxon>
        <taxon>Odontellaceae</taxon>
        <taxon>Pseudictyota</taxon>
    </lineage>
</organism>
<gene>
    <name evidence="12" type="ORF">TDUB1175_LOCUS22091</name>
</gene>
<feature type="chain" id="PRO_5031471023" description="shikimate kinase" evidence="11">
    <location>
        <begin position="25"/>
        <end position="295"/>
    </location>
</feature>
<proteinExistence type="inferred from homology"/>
<evidence type="ECO:0000256" key="9">
    <source>
        <dbReference type="ARBA" id="ARBA00023141"/>
    </source>
</evidence>
<evidence type="ECO:0000256" key="6">
    <source>
        <dbReference type="ARBA" id="ARBA00022741"/>
    </source>
</evidence>
<reference evidence="12" key="1">
    <citation type="submission" date="2021-01" db="EMBL/GenBank/DDBJ databases">
        <authorList>
            <person name="Corre E."/>
            <person name="Pelletier E."/>
            <person name="Niang G."/>
            <person name="Scheremetjew M."/>
            <person name="Finn R."/>
            <person name="Kale V."/>
            <person name="Holt S."/>
            <person name="Cochrane G."/>
            <person name="Meng A."/>
            <person name="Brown T."/>
            <person name="Cohen L."/>
        </authorList>
    </citation>
    <scope>NUCLEOTIDE SEQUENCE</scope>
    <source>
        <strain evidence="12">CCMP147</strain>
    </source>
</reference>
<evidence type="ECO:0000256" key="7">
    <source>
        <dbReference type="ARBA" id="ARBA00022777"/>
    </source>
</evidence>
<comment type="catalytic activity">
    <reaction evidence="10">
        <text>shikimate + ATP = 3-phosphoshikimate + ADP + H(+)</text>
        <dbReference type="Rhea" id="RHEA:13121"/>
        <dbReference type="ChEBI" id="CHEBI:15378"/>
        <dbReference type="ChEBI" id="CHEBI:30616"/>
        <dbReference type="ChEBI" id="CHEBI:36208"/>
        <dbReference type="ChEBI" id="CHEBI:145989"/>
        <dbReference type="ChEBI" id="CHEBI:456216"/>
        <dbReference type="EC" id="2.7.1.71"/>
    </reaction>
</comment>
<keyword evidence="5" id="KW-0808">Transferase</keyword>
<dbReference type="GO" id="GO:0009073">
    <property type="term" value="P:aromatic amino acid family biosynthetic process"/>
    <property type="evidence" value="ECO:0007669"/>
    <property type="project" value="UniProtKB-KW"/>
</dbReference>
<dbReference type="GO" id="GO:0009423">
    <property type="term" value="P:chorismate biosynthetic process"/>
    <property type="evidence" value="ECO:0007669"/>
    <property type="project" value="UniProtKB-UniPathway"/>
</dbReference>
<keyword evidence="11" id="KW-0732">Signal</keyword>
<comment type="similarity">
    <text evidence="2">Belongs to the shikimate kinase family.</text>
</comment>
<dbReference type="PRINTS" id="PR01100">
    <property type="entry name" value="SHIKIMTKNASE"/>
</dbReference>
<dbReference type="SUPFAM" id="SSF52540">
    <property type="entry name" value="P-loop containing nucleoside triphosphate hydrolases"/>
    <property type="match status" value="1"/>
</dbReference>
<evidence type="ECO:0000256" key="10">
    <source>
        <dbReference type="ARBA" id="ARBA00048567"/>
    </source>
</evidence>
<dbReference type="Gene3D" id="3.40.50.300">
    <property type="entry name" value="P-loop containing nucleotide triphosphate hydrolases"/>
    <property type="match status" value="1"/>
</dbReference>
<evidence type="ECO:0000256" key="2">
    <source>
        <dbReference type="ARBA" id="ARBA00006997"/>
    </source>
</evidence>
<keyword evidence="9" id="KW-0057">Aromatic amino acid biosynthesis</keyword>
<dbReference type="PANTHER" id="PTHR21087">
    <property type="entry name" value="SHIKIMATE KINASE"/>
    <property type="match status" value="1"/>
</dbReference>
<evidence type="ECO:0000256" key="3">
    <source>
        <dbReference type="ARBA" id="ARBA00012154"/>
    </source>
</evidence>
<feature type="signal peptide" evidence="11">
    <location>
        <begin position="1"/>
        <end position="24"/>
    </location>
</feature>
<dbReference type="AlphaFoldDB" id="A0A7R9ZGS2"/>
<evidence type="ECO:0000256" key="8">
    <source>
        <dbReference type="ARBA" id="ARBA00022840"/>
    </source>
</evidence>
<keyword evidence="4" id="KW-0028">Amino-acid biosynthesis</keyword>
<evidence type="ECO:0000256" key="5">
    <source>
        <dbReference type="ARBA" id="ARBA00022679"/>
    </source>
</evidence>
<dbReference type="CDD" id="cd00464">
    <property type="entry name" value="SK"/>
    <property type="match status" value="1"/>
</dbReference>
<dbReference type="PANTHER" id="PTHR21087:SF16">
    <property type="entry name" value="SHIKIMATE KINASE 1, CHLOROPLASTIC"/>
    <property type="match status" value="1"/>
</dbReference>
<dbReference type="EC" id="2.7.1.71" evidence="3"/>
<dbReference type="InterPro" id="IPR023000">
    <property type="entry name" value="Shikimate_kinase_CS"/>
</dbReference>
<keyword evidence="7" id="KW-0418">Kinase</keyword>
<dbReference type="GO" id="GO:0008652">
    <property type="term" value="P:amino acid biosynthetic process"/>
    <property type="evidence" value="ECO:0007669"/>
    <property type="project" value="UniProtKB-KW"/>
</dbReference>
<dbReference type="InterPro" id="IPR031322">
    <property type="entry name" value="Shikimate/glucono_kinase"/>
</dbReference>
<dbReference type="EMBL" id="HBED01043938">
    <property type="protein sequence ID" value="CAD8323673.1"/>
    <property type="molecule type" value="Transcribed_RNA"/>
</dbReference>
<keyword evidence="6" id="KW-0547">Nucleotide-binding</keyword>
<evidence type="ECO:0000256" key="11">
    <source>
        <dbReference type="SAM" id="SignalP"/>
    </source>
</evidence>
<evidence type="ECO:0000313" key="12">
    <source>
        <dbReference type="EMBL" id="CAD8323673.1"/>
    </source>
</evidence>
<dbReference type="UniPathway" id="UPA00053">
    <property type="reaction ID" value="UER00088"/>
</dbReference>
<evidence type="ECO:0000256" key="4">
    <source>
        <dbReference type="ARBA" id="ARBA00022605"/>
    </source>
</evidence>
<accession>A0A7R9ZGS2</accession>
<dbReference type="GO" id="GO:0005524">
    <property type="term" value="F:ATP binding"/>
    <property type="evidence" value="ECO:0007669"/>
    <property type="project" value="UniProtKB-KW"/>
</dbReference>
<dbReference type="GO" id="GO:0005829">
    <property type="term" value="C:cytosol"/>
    <property type="evidence" value="ECO:0007669"/>
    <property type="project" value="TreeGrafter"/>
</dbReference>
<dbReference type="Pfam" id="PF01202">
    <property type="entry name" value="SKI"/>
    <property type="match status" value="1"/>
</dbReference>
<dbReference type="InterPro" id="IPR027417">
    <property type="entry name" value="P-loop_NTPase"/>
</dbReference>
<dbReference type="GO" id="GO:0004765">
    <property type="term" value="F:shikimate kinase activity"/>
    <property type="evidence" value="ECO:0007669"/>
    <property type="project" value="UniProtKB-EC"/>
</dbReference>
<dbReference type="InterPro" id="IPR000623">
    <property type="entry name" value="Shikimate_kinase/TSH1"/>
</dbReference>
<dbReference type="HAMAP" id="MF_00109">
    <property type="entry name" value="Shikimate_kinase"/>
    <property type="match status" value="1"/>
</dbReference>
<protein>
    <recommendedName>
        <fullName evidence="3">shikimate kinase</fullName>
        <ecNumber evidence="3">2.7.1.71</ecNumber>
    </recommendedName>
</protein>